<reference evidence="3" key="1">
    <citation type="submission" date="2021-02" db="EMBL/GenBank/DDBJ databases">
        <authorList>
            <person name="Nowell W R."/>
        </authorList>
    </citation>
    <scope>NUCLEOTIDE SEQUENCE</scope>
</reference>
<keyword evidence="2" id="KW-0472">Membrane</keyword>
<comment type="caution">
    <text evidence="3">The sequence shown here is derived from an EMBL/GenBank/DDBJ whole genome shotgun (WGS) entry which is preliminary data.</text>
</comment>
<feature type="non-terminal residue" evidence="3">
    <location>
        <position position="1"/>
    </location>
</feature>
<gene>
    <name evidence="3" type="ORF">KXQ929_LOCUS37452</name>
</gene>
<dbReference type="PANTHER" id="PTHR44103">
    <property type="entry name" value="PROPROTEIN CONVERTASE P"/>
    <property type="match status" value="1"/>
</dbReference>
<dbReference type="Pfam" id="PF13517">
    <property type="entry name" value="FG-GAP_3"/>
    <property type="match status" value="3"/>
</dbReference>
<dbReference type="InterPro" id="IPR013517">
    <property type="entry name" value="FG-GAP"/>
</dbReference>
<proteinExistence type="predicted"/>
<keyword evidence="1" id="KW-0732">Signal</keyword>
<evidence type="ECO:0000313" key="3">
    <source>
        <dbReference type="EMBL" id="CAF4154507.1"/>
    </source>
</evidence>
<name>A0A819YG28_9BILA</name>
<evidence type="ECO:0000256" key="2">
    <source>
        <dbReference type="SAM" id="Phobius"/>
    </source>
</evidence>
<organism evidence="3 4">
    <name type="scientific">Adineta steineri</name>
    <dbReference type="NCBI Taxonomy" id="433720"/>
    <lineage>
        <taxon>Eukaryota</taxon>
        <taxon>Metazoa</taxon>
        <taxon>Spiralia</taxon>
        <taxon>Gnathifera</taxon>
        <taxon>Rotifera</taxon>
        <taxon>Eurotatoria</taxon>
        <taxon>Bdelloidea</taxon>
        <taxon>Adinetida</taxon>
        <taxon>Adinetidae</taxon>
        <taxon>Adineta</taxon>
    </lineage>
</organism>
<keyword evidence="2" id="KW-1133">Transmembrane helix</keyword>
<feature type="transmembrane region" description="Helical" evidence="2">
    <location>
        <begin position="75"/>
        <end position="96"/>
    </location>
</feature>
<accession>A0A819YG28</accession>
<dbReference type="Gene3D" id="2.30.30.100">
    <property type="match status" value="5"/>
</dbReference>
<evidence type="ECO:0000313" key="4">
    <source>
        <dbReference type="Proteomes" id="UP000663868"/>
    </source>
</evidence>
<dbReference type="SUPFAM" id="SSF69318">
    <property type="entry name" value="Integrin alpha N-terminal domain"/>
    <property type="match status" value="1"/>
</dbReference>
<protein>
    <submittedName>
        <fullName evidence="3">Uncharacterized protein</fullName>
    </submittedName>
</protein>
<dbReference type="EMBL" id="CAJOBB010006219">
    <property type="protein sequence ID" value="CAF4154507.1"/>
    <property type="molecule type" value="Genomic_DNA"/>
</dbReference>
<dbReference type="PANTHER" id="PTHR44103:SF1">
    <property type="entry name" value="PROPROTEIN CONVERTASE P"/>
    <property type="match status" value="1"/>
</dbReference>
<dbReference type="AlphaFoldDB" id="A0A819YG28"/>
<dbReference type="InterPro" id="IPR028994">
    <property type="entry name" value="Integrin_alpha_N"/>
</dbReference>
<dbReference type="Proteomes" id="UP000663868">
    <property type="component" value="Unassembled WGS sequence"/>
</dbReference>
<keyword evidence="2" id="KW-0812">Transmembrane</keyword>
<evidence type="ECO:0000256" key="1">
    <source>
        <dbReference type="ARBA" id="ARBA00022729"/>
    </source>
</evidence>
<sequence length="477" mass="51594">MNENCMDDGVIRVRHSFTQQDIQVDNVQNENSTQNQTNATESVGVIKKMKKLPMTPTALEYTCWSKHRTTTAVGIFALFTSLAMIVSILVVCLTSPKAKVQQCELKFIQTPQKPVDYSFGPRSVAVGNFNKDELVDIVVANRVDESISVYLGYNNGAFASNMIYSTGLYSAPYMVAIGDFNNDHHTDIAVAYYGTNSIGIFLGFGNGSFINKTVISTGSSRPIWIHIADLDNDTSLDIVTANHGTDTISIFYGYGAGTFSYPITYSTGYDSSPFSVISADFNNDNYLDLAIANYGTNNIGILISNGNRTFLHQQVFPTGINSHPHSLIVGHFNDDNLLDIAVANYGTNNVGVLLGNNNGTFTSQTTYSLTTSSPYSIGLGDFNKDNRLDLVVSNQGTNNIDVLLGFINGTFSKPTMYSTGSASSISLAVADFNKDNLLDVIIISNDTGSIGILFGYDEGFEPQKTYSTGSSPSSVAV</sequence>